<dbReference type="SUPFAM" id="SSF53335">
    <property type="entry name" value="S-adenosyl-L-methionine-dependent methyltransferases"/>
    <property type="match status" value="1"/>
</dbReference>
<proteinExistence type="predicted"/>
<dbReference type="EMBL" id="CP097562">
    <property type="protein sequence ID" value="USF23973.1"/>
    <property type="molecule type" value="Genomic_DNA"/>
</dbReference>
<dbReference type="KEGG" id="msch:N508_001048"/>
<sequence>MNKMDEQNKSVWKNVIENAVMLYPAESVARFLGRNYSKIDRAVISEMKALDIGTGSGRNLKALLDYGFQSYGIDYIADACNIAKNNLQGYKNLKEIYCGNFTEYNFNMEFDVILIFGVIFLRDVKSITNDLLVINKLLKSNGKMFINFRTTYDYLYQTGQKIDDNTFILENEYKDAVYSFFNLDEAKELLINTGFKIENIEREDYYKDNLHKHNSWWMLQVTK</sequence>
<dbReference type="Proteomes" id="UP000017429">
    <property type="component" value="Chromosome"/>
</dbReference>
<organism evidence="1 2">
    <name type="scientific">Mucispirillum schaedleri ASF457</name>
    <dbReference type="NCBI Taxonomy" id="1379858"/>
    <lineage>
        <taxon>Bacteria</taxon>
        <taxon>Pseudomonadati</taxon>
        <taxon>Deferribacterota</taxon>
        <taxon>Deferribacteres</taxon>
        <taxon>Deferribacterales</taxon>
        <taxon>Mucispirillaceae</taxon>
        <taxon>Mucispirillum</taxon>
    </lineage>
</organism>
<dbReference type="eggNOG" id="COG2226">
    <property type="taxonomic scope" value="Bacteria"/>
</dbReference>
<dbReference type="RefSeq" id="WP_023275343.1">
    <property type="nucleotide sequence ID" value="NZ_CP097562.1"/>
</dbReference>
<reference evidence="1" key="2">
    <citation type="submission" date="2022-05" db="EMBL/GenBank/DDBJ databases">
        <authorList>
            <person name="Proctor A.L."/>
            <person name="Phillips G.J."/>
            <person name="Wannemuehler M.J."/>
        </authorList>
    </citation>
    <scope>NUCLEOTIDE SEQUENCE</scope>
    <source>
        <strain evidence="1">ASF457</strain>
    </source>
</reference>
<evidence type="ECO:0000313" key="2">
    <source>
        <dbReference type="Proteomes" id="UP000017429"/>
    </source>
</evidence>
<reference evidence="1" key="1">
    <citation type="journal article" date="2014" name="Genome Announc.">
        <title>Draft genome sequences of the altered schaedler flora, a defined bacterial community from gnotobiotic mice.</title>
        <authorList>
            <person name="Wannemuehler M.J."/>
            <person name="Overstreet A.M."/>
            <person name="Ward D.V."/>
            <person name="Phillips G.J."/>
        </authorList>
    </citation>
    <scope>NUCLEOTIDE SEQUENCE</scope>
    <source>
        <strain evidence="1">ASF457</strain>
    </source>
</reference>
<dbReference type="Gene3D" id="3.40.50.150">
    <property type="entry name" value="Vaccinia Virus protein VP39"/>
    <property type="match status" value="1"/>
</dbReference>
<gene>
    <name evidence="1" type="ORF">N508_001048</name>
</gene>
<dbReference type="CDD" id="cd02440">
    <property type="entry name" value="AdoMet_MTases"/>
    <property type="match status" value="1"/>
</dbReference>
<dbReference type="InterPro" id="IPR029063">
    <property type="entry name" value="SAM-dependent_MTases_sf"/>
</dbReference>
<keyword evidence="2" id="KW-1185">Reference proteome</keyword>
<evidence type="ECO:0000313" key="1">
    <source>
        <dbReference type="EMBL" id="USF23973.1"/>
    </source>
</evidence>
<dbReference type="AlphaFoldDB" id="V2RMF2"/>
<reference evidence="1" key="3">
    <citation type="submission" date="2022-06" db="EMBL/GenBank/DDBJ databases">
        <title>Resources to Facilitate Use of the Altered Schaedler Flora (ASF) Mouse Model to Study Microbiome Function.</title>
        <authorList>
            <person name="Proctor A."/>
            <person name="Parvinroo S."/>
            <person name="Richie T."/>
            <person name="Jia X."/>
            <person name="Lee S.T.M."/>
            <person name="Karp P.D."/>
            <person name="Paley S."/>
            <person name="Kostic A.D."/>
            <person name="Pierre J.F."/>
            <person name="Wannemuehler M.J."/>
            <person name="Phillips G.J."/>
        </authorList>
    </citation>
    <scope>NUCLEOTIDE SEQUENCE</scope>
    <source>
        <strain evidence="1">ASF457</strain>
    </source>
</reference>
<accession>V2RMF2</accession>
<dbReference type="OrthoDB" id="9804312at2"/>
<protein>
    <submittedName>
        <fullName evidence="1">Uncharacterized protein</fullName>
    </submittedName>
</protein>
<name>V2RMF2_9BACT</name>
<dbReference type="Pfam" id="PF13489">
    <property type="entry name" value="Methyltransf_23"/>
    <property type="match status" value="1"/>
</dbReference>